<dbReference type="EC" id="5.2.1.8" evidence="1"/>
<dbReference type="InterPro" id="IPR001179">
    <property type="entry name" value="PPIase_FKBP_dom"/>
</dbReference>
<keyword evidence="1" id="KW-0697">Rotamase</keyword>
<dbReference type="PROSITE" id="PS50059">
    <property type="entry name" value="FKBP_PPIASE"/>
    <property type="match status" value="1"/>
</dbReference>
<dbReference type="InParanoid" id="A0A1Z5JHP2"/>
<comment type="catalytic activity">
    <reaction evidence="1">
        <text>[protein]-peptidylproline (omega=180) = [protein]-peptidylproline (omega=0)</text>
        <dbReference type="Rhea" id="RHEA:16237"/>
        <dbReference type="Rhea" id="RHEA-COMP:10747"/>
        <dbReference type="Rhea" id="RHEA-COMP:10748"/>
        <dbReference type="ChEBI" id="CHEBI:83833"/>
        <dbReference type="ChEBI" id="CHEBI:83834"/>
        <dbReference type="EC" id="5.2.1.8"/>
    </reaction>
</comment>
<sequence>MVFTLVQKIWICRSQKIWGSDIYTFVQKIWTYYVFTFPENLEGLRIGNSALNEPQQIALRFFARYQKLTMKAWFYFLLSPLALPSLCDAWTTGQPLRGAVTSKLLARRDDYSEVTRRDTFTKLSGLALSAIVLPVSAEEGETLYEQKFIQQYEDFNKLPSGVSYRDVNLGKGPEASKGDRVVYDWSGYTIGYFGRPFQAKGGPQGGAFDKDLDYERTVLGSHQIVPGLEEAFYGMQAGGVRQVVVPYKVSYPADDLKHEKVGPKPSTFSGMRALNFVLENPRLDRTLLFNVKVVRIDKPNGSGGFTRG</sequence>
<dbReference type="InterPro" id="IPR044208">
    <property type="entry name" value="FKBP19-like"/>
</dbReference>
<dbReference type="AlphaFoldDB" id="A0A1Z5JHP2"/>
<evidence type="ECO:0000259" key="2">
    <source>
        <dbReference type="PROSITE" id="PS50059"/>
    </source>
</evidence>
<dbReference type="EMBL" id="BDSP01000061">
    <property type="protein sequence ID" value="GAX13281.1"/>
    <property type="molecule type" value="Genomic_DNA"/>
</dbReference>
<dbReference type="InterPro" id="IPR046357">
    <property type="entry name" value="PPIase_dom_sf"/>
</dbReference>
<keyword evidence="4" id="KW-1185">Reference proteome</keyword>
<dbReference type="PANTHER" id="PTHR47717:SF1">
    <property type="entry name" value="PEPTIDYL-PROLYL CIS-TRANS ISOMERASE FKBP19, CHLOROPLASTIC"/>
    <property type="match status" value="1"/>
</dbReference>
<protein>
    <recommendedName>
        <fullName evidence="1">peptidylprolyl isomerase</fullName>
        <ecNumber evidence="1">5.2.1.8</ecNumber>
    </recommendedName>
</protein>
<accession>A0A1Z5JHP2</accession>
<feature type="domain" description="PPIase FKBP-type" evidence="2">
    <location>
        <begin position="178"/>
        <end position="277"/>
    </location>
</feature>
<dbReference type="OrthoDB" id="77911at2759"/>
<comment type="caution">
    <text evidence="3">The sequence shown here is derived from an EMBL/GenBank/DDBJ whole genome shotgun (WGS) entry which is preliminary data.</text>
</comment>
<dbReference type="PANTHER" id="PTHR47717">
    <property type="entry name" value="PEPTIDYL-PROLYL CIS-TRANS ISOMERASE FKBP19, CHLOROPLASTIC"/>
    <property type="match status" value="1"/>
</dbReference>
<evidence type="ECO:0000256" key="1">
    <source>
        <dbReference type="PROSITE-ProRule" id="PRU00277"/>
    </source>
</evidence>
<reference evidence="3 4" key="1">
    <citation type="journal article" date="2015" name="Plant Cell">
        <title>Oil accumulation by the oleaginous diatom Fistulifera solaris as revealed by the genome and transcriptome.</title>
        <authorList>
            <person name="Tanaka T."/>
            <person name="Maeda Y."/>
            <person name="Veluchamy A."/>
            <person name="Tanaka M."/>
            <person name="Abida H."/>
            <person name="Marechal E."/>
            <person name="Bowler C."/>
            <person name="Muto M."/>
            <person name="Sunaga Y."/>
            <person name="Tanaka M."/>
            <person name="Yoshino T."/>
            <person name="Taniguchi T."/>
            <person name="Fukuda Y."/>
            <person name="Nemoto M."/>
            <person name="Matsumoto M."/>
            <person name="Wong P.S."/>
            <person name="Aburatani S."/>
            <person name="Fujibuchi W."/>
        </authorList>
    </citation>
    <scope>NUCLEOTIDE SEQUENCE [LARGE SCALE GENOMIC DNA]</scope>
    <source>
        <strain evidence="3 4">JPCC DA0580</strain>
    </source>
</reference>
<keyword evidence="1" id="KW-0413">Isomerase</keyword>
<dbReference type="Gene3D" id="3.10.50.40">
    <property type="match status" value="1"/>
</dbReference>
<organism evidence="3 4">
    <name type="scientific">Fistulifera solaris</name>
    <name type="common">Oleaginous diatom</name>
    <dbReference type="NCBI Taxonomy" id="1519565"/>
    <lineage>
        <taxon>Eukaryota</taxon>
        <taxon>Sar</taxon>
        <taxon>Stramenopiles</taxon>
        <taxon>Ochrophyta</taxon>
        <taxon>Bacillariophyta</taxon>
        <taxon>Bacillariophyceae</taxon>
        <taxon>Bacillariophycidae</taxon>
        <taxon>Naviculales</taxon>
        <taxon>Naviculaceae</taxon>
        <taxon>Fistulifera</taxon>
    </lineage>
</organism>
<dbReference type="Pfam" id="PF00254">
    <property type="entry name" value="FKBP_C"/>
    <property type="match status" value="1"/>
</dbReference>
<dbReference type="GO" id="GO:0009579">
    <property type="term" value="C:thylakoid"/>
    <property type="evidence" value="ECO:0007669"/>
    <property type="project" value="TreeGrafter"/>
</dbReference>
<name>A0A1Z5JHP2_FISSO</name>
<proteinExistence type="predicted"/>
<dbReference type="GO" id="GO:0003755">
    <property type="term" value="F:peptidyl-prolyl cis-trans isomerase activity"/>
    <property type="evidence" value="ECO:0007669"/>
    <property type="project" value="UniProtKB-KW"/>
</dbReference>
<gene>
    <name evidence="3" type="ORF">FisN_17Hh221</name>
</gene>
<dbReference type="GO" id="GO:0009507">
    <property type="term" value="C:chloroplast"/>
    <property type="evidence" value="ECO:0007669"/>
    <property type="project" value="TreeGrafter"/>
</dbReference>
<dbReference type="SUPFAM" id="SSF54534">
    <property type="entry name" value="FKBP-like"/>
    <property type="match status" value="1"/>
</dbReference>
<evidence type="ECO:0000313" key="3">
    <source>
        <dbReference type="EMBL" id="GAX13281.1"/>
    </source>
</evidence>
<dbReference type="Proteomes" id="UP000198406">
    <property type="component" value="Unassembled WGS sequence"/>
</dbReference>
<evidence type="ECO:0000313" key="4">
    <source>
        <dbReference type="Proteomes" id="UP000198406"/>
    </source>
</evidence>